<gene>
    <name evidence="8" type="primary">prpR_2</name>
    <name evidence="8" type="ORF">NCTC12151_03465</name>
</gene>
<reference evidence="8 9" key="1">
    <citation type="submission" date="2018-06" db="EMBL/GenBank/DDBJ databases">
        <authorList>
            <consortium name="Pathogen Informatics"/>
            <person name="Doyle S."/>
        </authorList>
    </citation>
    <scope>NUCLEOTIDE SEQUENCE [LARGE SCALE GENOMIC DNA]</scope>
    <source>
        <strain evidence="8 9">NCTC12151</strain>
    </source>
</reference>
<evidence type="ECO:0000256" key="3">
    <source>
        <dbReference type="ARBA" id="ARBA00023015"/>
    </source>
</evidence>
<dbReference type="Proteomes" id="UP000249005">
    <property type="component" value="Chromosome 1"/>
</dbReference>
<dbReference type="PROSITE" id="PS00688">
    <property type="entry name" value="SIGMA54_INTERACT_3"/>
    <property type="match status" value="1"/>
</dbReference>
<dbReference type="Pfam" id="PF25601">
    <property type="entry name" value="AAA_lid_14"/>
    <property type="match status" value="1"/>
</dbReference>
<dbReference type="InterPro" id="IPR025662">
    <property type="entry name" value="Sigma_54_int_dom_ATP-bd_1"/>
</dbReference>
<dbReference type="OrthoDB" id="9804019at2"/>
<dbReference type="InterPro" id="IPR025944">
    <property type="entry name" value="Sigma_54_int_dom_CS"/>
</dbReference>
<evidence type="ECO:0000259" key="7">
    <source>
        <dbReference type="PROSITE" id="PS50112"/>
    </source>
</evidence>
<dbReference type="InterPro" id="IPR010524">
    <property type="entry name" value="Sig_transdc_resp-reg_PrpR_N"/>
</dbReference>
<evidence type="ECO:0000313" key="8">
    <source>
        <dbReference type="EMBL" id="SQI44131.1"/>
    </source>
</evidence>
<accession>A0A2X4UZ86</accession>
<dbReference type="InterPro" id="IPR000014">
    <property type="entry name" value="PAS"/>
</dbReference>
<dbReference type="PANTHER" id="PTHR32071:SF81">
    <property type="entry name" value="PROPIONATE CATABOLISM OPERON REGULATORY PROTEIN"/>
    <property type="match status" value="1"/>
</dbReference>
<keyword evidence="1" id="KW-0547">Nucleotide-binding</keyword>
<dbReference type="SUPFAM" id="SSF159800">
    <property type="entry name" value="PrpR receptor domain-like"/>
    <property type="match status" value="1"/>
</dbReference>
<dbReference type="GO" id="GO:0000156">
    <property type="term" value="F:phosphorelay response regulator activity"/>
    <property type="evidence" value="ECO:0007669"/>
    <property type="project" value="InterPro"/>
</dbReference>
<dbReference type="Pfam" id="PF00989">
    <property type="entry name" value="PAS"/>
    <property type="match status" value="1"/>
</dbReference>
<dbReference type="InterPro" id="IPR002197">
    <property type="entry name" value="HTH_Fis"/>
</dbReference>
<dbReference type="Gene3D" id="3.40.50.300">
    <property type="entry name" value="P-loop containing nucleotide triphosphate hydrolases"/>
    <property type="match status" value="1"/>
</dbReference>
<dbReference type="Gene3D" id="3.40.50.10660">
    <property type="entry name" value="PrpR receptor domain-like"/>
    <property type="match status" value="1"/>
</dbReference>
<evidence type="ECO:0000259" key="6">
    <source>
        <dbReference type="PROSITE" id="PS50045"/>
    </source>
</evidence>
<dbReference type="EMBL" id="LS483470">
    <property type="protein sequence ID" value="SQI44131.1"/>
    <property type="molecule type" value="Genomic_DNA"/>
</dbReference>
<sequence length="700" mass="78206">MCFTHASILPFYQKVGRENKHPVPDASHGKLRQRRAYFSPLFIHVDGSAAPLQMNSSHIPFRLTLITPYHTLAALVVRLAPEYGCEVHTLEAVLDEVYQISEQCLAQQPEVLLSRGGTAEYLRSMVHDVPVVAIKTAPLDLLCALQPFARSVRHVAFFNFGESMPGVADIARALDVRIDEYVFHTQEEMQGQLLLSRQLGADMAVGGQLTVRLAGELNFPCALLEAGEHSVRQILQEAANIADVRRTLSARSARLNTILNNIAQGIIVTDEQDRISVINPAAERLLNVEAADALGKPVSEVIPSSRAPQVRQSRQREQGELLETAGRTLIADRVPILDDSHCLGVVCTFADSGRIQRAEQRLRHQMRNKGFVARYDFENILTDDPAMLTLKSLAQTYAAANATVLIQGETGTGKELFAQGIHHASRRAEGPFVAINCAAIPESLLESELFGYEEGAFTGARRSGKAGMFELAHQGTLFLDEVGELPLPLQARLLRVLQEREVVRLGGTQVIPVDVRILCATHRDLDRSVAAGAFRQDLLYRLNVLSLNVPPLRERRGDITHLARYFLHQQLSDKRLTQAVLDAVNALLEQHDWPGNLRELQNVAERLALFVTLYPQSDWCERLSVVWSPNARRKNDAALPLSLEGKFGSLKEMVRELERQIIHHYLRQNGSDQTRVARLLGISRMSLWRRMQEDKAEDER</sequence>
<evidence type="ECO:0000256" key="5">
    <source>
        <dbReference type="ARBA" id="ARBA00023163"/>
    </source>
</evidence>
<keyword evidence="3" id="KW-0805">Transcription regulation</keyword>
<dbReference type="CDD" id="cd00130">
    <property type="entry name" value="PAS"/>
    <property type="match status" value="1"/>
</dbReference>
<dbReference type="PROSITE" id="PS00675">
    <property type="entry name" value="SIGMA54_INTERACT_1"/>
    <property type="match status" value="1"/>
</dbReference>
<dbReference type="FunFam" id="3.40.50.300:FF:000006">
    <property type="entry name" value="DNA-binding transcriptional regulator NtrC"/>
    <property type="match status" value="1"/>
</dbReference>
<keyword evidence="9" id="KW-1185">Reference proteome</keyword>
<evidence type="ECO:0000256" key="4">
    <source>
        <dbReference type="ARBA" id="ARBA00023125"/>
    </source>
</evidence>
<dbReference type="GO" id="GO:0043565">
    <property type="term" value="F:sequence-specific DNA binding"/>
    <property type="evidence" value="ECO:0007669"/>
    <property type="project" value="InterPro"/>
</dbReference>
<dbReference type="PANTHER" id="PTHR32071">
    <property type="entry name" value="TRANSCRIPTIONAL REGULATORY PROTEIN"/>
    <property type="match status" value="1"/>
</dbReference>
<dbReference type="Gene3D" id="1.10.10.60">
    <property type="entry name" value="Homeodomain-like"/>
    <property type="match status" value="1"/>
</dbReference>
<dbReference type="SUPFAM" id="SSF55785">
    <property type="entry name" value="PYP-like sensor domain (PAS domain)"/>
    <property type="match status" value="1"/>
</dbReference>
<dbReference type="InterPro" id="IPR002078">
    <property type="entry name" value="Sigma_54_int"/>
</dbReference>
<dbReference type="CDD" id="cd00009">
    <property type="entry name" value="AAA"/>
    <property type="match status" value="1"/>
</dbReference>
<dbReference type="Pfam" id="PF06506">
    <property type="entry name" value="PrpR_N"/>
    <property type="match status" value="1"/>
</dbReference>
<dbReference type="PROSITE" id="PS50045">
    <property type="entry name" value="SIGMA54_INTERACT_4"/>
    <property type="match status" value="1"/>
</dbReference>
<dbReference type="Gene3D" id="3.30.450.20">
    <property type="entry name" value="PAS domain"/>
    <property type="match status" value="1"/>
</dbReference>
<dbReference type="AlphaFoldDB" id="A0A2X4UZ86"/>
<dbReference type="InterPro" id="IPR009057">
    <property type="entry name" value="Homeodomain-like_sf"/>
</dbReference>
<evidence type="ECO:0000256" key="1">
    <source>
        <dbReference type="ARBA" id="ARBA00022741"/>
    </source>
</evidence>
<dbReference type="Pfam" id="PF00158">
    <property type="entry name" value="Sigma54_activat"/>
    <property type="match status" value="1"/>
</dbReference>
<dbReference type="SMART" id="SM00382">
    <property type="entry name" value="AAA"/>
    <property type="match status" value="1"/>
</dbReference>
<dbReference type="GO" id="GO:0006355">
    <property type="term" value="P:regulation of DNA-templated transcription"/>
    <property type="evidence" value="ECO:0007669"/>
    <property type="project" value="InterPro"/>
</dbReference>
<dbReference type="PROSITE" id="PS50112">
    <property type="entry name" value="PAS"/>
    <property type="match status" value="1"/>
</dbReference>
<organism evidence="8 9">
    <name type="scientific">Leminorella richardii</name>
    <dbReference type="NCBI Taxonomy" id="158841"/>
    <lineage>
        <taxon>Bacteria</taxon>
        <taxon>Pseudomonadati</taxon>
        <taxon>Pseudomonadota</taxon>
        <taxon>Gammaproteobacteria</taxon>
        <taxon>Enterobacterales</taxon>
        <taxon>Budviciaceae</taxon>
        <taxon>Leminorella</taxon>
    </lineage>
</organism>
<dbReference type="KEGG" id="lri:NCTC12151_03465"/>
<protein>
    <submittedName>
        <fullName evidence="8">Propionate catabolism operon regulatory protein</fullName>
    </submittedName>
</protein>
<keyword evidence="5" id="KW-0804">Transcription</keyword>
<dbReference type="SUPFAM" id="SSF52540">
    <property type="entry name" value="P-loop containing nucleoside triphosphate hydrolases"/>
    <property type="match status" value="1"/>
</dbReference>
<evidence type="ECO:0000313" key="9">
    <source>
        <dbReference type="Proteomes" id="UP000249005"/>
    </source>
</evidence>
<dbReference type="SMART" id="SM00091">
    <property type="entry name" value="PAS"/>
    <property type="match status" value="1"/>
</dbReference>
<name>A0A2X4UZ86_9GAMM</name>
<dbReference type="Gene3D" id="3.40.50.2300">
    <property type="match status" value="1"/>
</dbReference>
<proteinExistence type="predicted"/>
<dbReference type="NCBIfam" id="TIGR00229">
    <property type="entry name" value="sensory_box"/>
    <property type="match status" value="1"/>
</dbReference>
<evidence type="ECO:0000256" key="2">
    <source>
        <dbReference type="ARBA" id="ARBA00022840"/>
    </source>
</evidence>
<dbReference type="SUPFAM" id="SSF46689">
    <property type="entry name" value="Homeodomain-like"/>
    <property type="match status" value="1"/>
</dbReference>
<dbReference type="InterPro" id="IPR035965">
    <property type="entry name" value="PAS-like_dom_sf"/>
</dbReference>
<dbReference type="InterPro" id="IPR027417">
    <property type="entry name" value="P-loop_NTPase"/>
</dbReference>
<dbReference type="InterPro" id="IPR003593">
    <property type="entry name" value="AAA+_ATPase"/>
</dbReference>
<feature type="domain" description="PAS" evidence="7">
    <location>
        <begin position="251"/>
        <end position="316"/>
    </location>
</feature>
<feature type="domain" description="Sigma-54 factor interaction" evidence="6">
    <location>
        <begin position="380"/>
        <end position="609"/>
    </location>
</feature>
<dbReference type="InterPro" id="IPR058031">
    <property type="entry name" value="AAA_lid_NorR"/>
</dbReference>
<keyword evidence="4" id="KW-0238">DNA-binding</keyword>
<dbReference type="Pfam" id="PF02954">
    <property type="entry name" value="HTH_8"/>
    <property type="match status" value="1"/>
</dbReference>
<dbReference type="Gene3D" id="1.10.8.60">
    <property type="match status" value="1"/>
</dbReference>
<dbReference type="InterPro" id="IPR013767">
    <property type="entry name" value="PAS_fold"/>
</dbReference>
<keyword evidence="2" id="KW-0067">ATP-binding</keyword>
<dbReference type="GO" id="GO:0005524">
    <property type="term" value="F:ATP binding"/>
    <property type="evidence" value="ECO:0007669"/>
    <property type="project" value="UniProtKB-KW"/>
</dbReference>